<dbReference type="InterPro" id="IPR050992">
    <property type="entry name" value="CheZ_family_phosphatases"/>
</dbReference>
<dbReference type="PANTHER" id="PTHR43693:SF1">
    <property type="entry name" value="PROTEIN PHOSPHATASE CHEZ"/>
    <property type="match status" value="1"/>
</dbReference>
<sequence length="202" mass="22482">MGVIETINKLVDIGKDAAENTASAFTGLTCESTDIHFTGLSFVPVEYIPEQFSDETCKVVKINFDGILSGTSVLMINEEDSVKLEKLLLLDLVWDGLVNKTELPDYEEIEESVLNEVANVVLASFLNVFANALGSEINITTPEFTKDSGFNIVESLVLEMADKGIDNMLVFDNKIDIIRRFPIKINIFIMIDPEKLENLDKL</sequence>
<dbReference type="InterPro" id="IPR007597">
    <property type="entry name" value="CheC"/>
</dbReference>
<evidence type="ECO:0000313" key="9">
    <source>
        <dbReference type="EMBL" id="MBB6400751.1"/>
    </source>
</evidence>
<dbReference type="Proteomes" id="UP000239462">
    <property type="component" value="Chromosome"/>
</dbReference>
<dbReference type="EMBL" id="JACDUK010000001">
    <property type="protein sequence ID" value="MBA2852899.1"/>
    <property type="molecule type" value="Genomic_DNA"/>
</dbReference>
<reference evidence="11" key="1">
    <citation type="journal article" date="2018" name="Genome Announc.">
        <title>Complete Genome Sequence of the Methanococcus maripaludis Type Strain JJ (DSM 2067), a Model for Selenoprotein Synthesis in Archaea.</title>
        <authorList>
            <person name="Poehlein A."/>
            <person name="Heym D."/>
            <person name="Quitzke V."/>
            <person name="Fersch J."/>
            <person name="Daniel R."/>
            <person name="Rother M."/>
        </authorList>
    </citation>
    <scope>NUCLEOTIDE SEQUENCE [LARGE SCALE GENOMIC DNA]</scope>
    <source>
        <strain evidence="11">DSM 2067</strain>
    </source>
</reference>
<dbReference type="Proteomes" id="UP000567099">
    <property type="component" value="Unassembled WGS sequence"/>
</dbReference>
<organism evidence="4 11">
    <name type="scientific">Methanococcus maripaludis</name>
    <name type="common">Methanococcus deltae</name>
    <dbReference type="NCBI Taxonomy" id="39152"/>
    <lineage>
        <taxon>Archaea</taxon>
        <taxon>Methanobacteriati</taxon>
        <taxon>Methanobacteriota</taxon>
        <taxon>Methanomada group</taxon>
        <taxon>Methanococci</taxon>
        <taxon>Methanococcales</taxon>
        <taxon>Methanococcaceae</taxon>
        <taxon>Methanococcus</taxon>
    </lineage>
</organism>
<evidence type="ECO:0000313" key="5">
    <source>
        <dbReference type="EMBL" id="MBA2840292.1"/>
    </source>
</evidence>
<dbReference type="EMBL" id="JACDUO010000001">
    <property type="protein sequence ID" value="MBA2863804.1"/>
    <property type="molecule type" value="Genomic_DNA"/>
</dbReference>
<dbReference type="Proteomes" id="UP000590564">
    <property type="component" value="Unassembled WGS sequence"/>
</dbReference>
<evidence type="ECO:0000313" key="14">
    <source>
        <dbReference type="Proteomes" id="UP000563838"/>
    </source>
</evidence>
<keyword evidence="1" id="KW-0145">Chemotaxis</keyword>
<reference evidence="12 14" key="3">
    <citation type="submission" date="2020-07" db="EMBL/GenBank/DDBJ databases">
        <title>Genomic Encyclopedia of Type Strains, Phase IV (KMG-V): Genome sequencing to study the core and pangenomes of soil and plant-associated prokaryotes.</title>
        <authorList>
            <person name="Whitman W."/>
        </authorList>
    </citation>
    <scope>NUCLEOTIDE SEQUENCE [LARGE SCALE GENOMIC DNA]</scope>
    <source>
        <strain evidence="5 14">A4</strain>
        <strain evidence="9 13">C11</strain>
        <strain evidence="7 15">C13</strain>
        <strain evidence="8 16">C14</strain>
        <strain evidence="10 17">D1</strain>
        <strain evidence="6 12">S1</strain>
    </source>
</reference>
<dbReference type="GO" id="GO:0006935">
    <property type="term" value="P:chemotaxis"/>
    <property type="evidence" value="ECO:0007669"/>
    <property type="project" value="UniProtKB-KW"/>
</dbReference>
<evidence type="ECO:0000313" key="13">
    <source>
        <dbReference type="Proteomes" id="UP000536195"/>
    </source>
</evidence>
<dbReference type="Proteomes" id="UP000571751">
    <property type="component" value="Unassembled WGS sequence"/>
</dbReference>
<dbReference type="EMBL" id="CP026606">
    <property type="protein sequence ID" value="AVB75479.1"/>
    <property type="molecule type" value="Genomic_DNA"/>
</dbReference>
<evidence type="ECO:0000259" key="3">
    <source>
        <dbReference type="Pfam" id="PF04509"/>
    </source>
</evidence>
<feature type="domain" description="CheC-like protein" evidence="3">
    <location>
        <begin position="109"/>
        <end position="144"/>
    </location>
</feature>
<dbReference type="CDD" id="cd17911">
    <property type="entry name" value="CheC_ClassIII"/>
    <property type="match status" value="1"/>
</dbReference>
<dbReference type="AlphaFoldDB" id="A0A2L1C825"/>
<evidence type="ECO:0000256" key="1">
    <source>
        <dbReference type="ARBA" id="ARBA00022500"/>
    </source>
</evidence>
<dbReference type="EMBL" id="JACHED010000001">
    <property type="protein sequence ID" value="MBB6496190.1"/>
    <property type="molecule type" value="Genomic_DNA"/>
</dbReference>
<gene>
    <name evidence="5" type="ORF">HNP87_000804</name>
    <name evidence="6" type="ORF">HNP89_000836</name>
    <name evidence="9" type="ORF">HNP92_000036</name>
    <name evidence="7" type="ORF">HNP94_000804</name>
    <name evidence="8" type="ORF">HNP95_000804</name>
    <name evidence="10" type="ORF">HNP96_000211</name>
    <name evidence="4" type="ORF">MMJJ_00600</name>
</gene>
<dbReference type="GeneID" id="36101156"/>
<evidence type="ECO:0000313" key="16">
    <source>
        <dbReference type="Proteomes" id="UP000571751"/>
    </source>
</evidence>
<keyword evidence="2" id="KW-0378">Hydrolase</keyword>
<evidence type="ECO:0000313" key="15">
    <source>
        <dbReference type="Proteomes" id="UP000567099"/>
    </source>
</evidence>
<evidence type="ECO:0000313" key="4">
    <source>
        <dbReference type="EMBL" id="AVB75479.1"/>
    </source>
</evidence>
<dbReference type="Proteomes" id="UP000536195">
    <property type="component" value="Unassembled WGS sequence"/>
</dbReference>
<dbReference type="Proteomes" id="UP000563838">
    <property type="component" value="Unassembled WGS sequence"/>
</dbReference>
<accession>A0A2L1C825</accession>
<evidence type="ECO:0000313" key="17">
    <source>
        <dbReference type="Proteomes" id="UP000590564"/>
    </source>
</evidence>
<name>A0A2L1C825_METMI</name>
<dbReference type="GO" id="GO:0016787">
    <property type="term" value="F:hydrolase activity"/>
    <property type="evidence" value="ECO:0007669"/>
    <property type="project" value="UniProtKB-KW"/>
</dbReference>
<evidence type="ECO:0000256" key="2">
    <source>
        <dbReference type="ARBA" id="ARBA00022801"/>
    </source>
</evidence>
<dbReference type="EMBL" id="JACHEC010000001">
    <property type="protein sequence ID" value="MBB6400751.1"/>
    <property type="molecule type" value="Genomic_DNA"/>
</dbReference>
<dbReference type="PANTHER" id="PTHR43693">
    <property type="entry name" value="PROTEIN PHOSPHATASE CHEZ"/>
    <property type="match status" value="1"/>
</dbReference>
<dbReference type="EMBL" id="JACDUI010000001">
    <property type="protein sequence ID" value="MBA2840292.1"/>
    <property type="molecule type" value="Genomic_DNA"/>
</dbReference>
<evidence type="ECO:0000313" key="10">
    <source>
        <dbReference type="EMBL" id="MBB6496190.1"/>
    </source>
</evidence>
<evidence type="ECO:0000313" key="7">
    <source>
        <dbReference type="EMBL" id="MBA2863804.1"/>
    </source>
</evidence>
<evidence type="ECO:0000313" key="12">
    <source>
        <dbReference type="Proteomes" id="UP000522365"/>
    </source>
</evidence>
<evidence type="ECO:0000313" key="11">
    <source>
        <dbReference type="Proteomes" id="UP000239462"/>
    </source>
</evidence>
<evidence type="ECO:0000313" key="6">
    <source>
        <dbReference type="EMBL" id="MBA2852899.1"/>
    </source>
</evidence>
<dbReference type="SUPFAM" id="SSF103039">
    <property type="entry name" value="CheC-like"/>
    <property type="match status" value="1"/>
</dbReference>
<evidence type="ECO:0000313" key="8">
    <source>
        <dbReference type="EMBL" id="MBA2868645.1"/>
    </source>
</evidence>
<dbReference type="Pfam" id="PF04509">
    <property type="entry name" value="CheC"/>
    <property type="match status" value="1"/>
</dbReference>
<dbReference type="Proteomes" id="UP000522365">
    <property type="component" value="Unassembled WGS sequence"/>
</dbReference>
<dbReference type="InterPro" id="IPR028976">
    <property type="entry name" value="CheC-like_sf"/>
</dbReference>
<dbReference type="Gene3D" id="3.40.1550.10">
    <property type="entry name" value="CheC-like"/>
    <property type="match status" value="1"/>
</dbReference>
<protein>
    <submittedName>
        <fullName evidence="5">Chemotaxis protein CheC</fullName>
    </submittedName>
</protein>
<proteinExistence type="predicted"/>
<dbReference type="KEGG" id="mmad:MMJJ_00600"/>
<reference evidence="4" key="2">
    <citation type="submission" date="2018-02" db="EMBL/GenBank/DDBJ databases">
        <title>Complete genome sequence of the Methanococcus maripaludis type strain JJ (DSM 2067), a model for selenoprotein synthesis in Archaea.</title>
        <authorList>
            <person name="Poehlein A."/>
            <person name="Heym D."/>
            <person name="Quitzke V."/>
            <person name="Fersch J."/>
            <person name="Daniel R."/>
            <person name="Rother M."/>
        </authorList>
    </citation>
    <scope>NUCLEOTIDE SEQUENCE [LARGE SCALE GENOMIC DNA]</scope>
    <source>
        <strain evidence="4">DSM 2067</strain>
    </source>
</reference>
<dbReference type="RefSeq" id="WP_104837163.1">
    <property type="nucleotide sequence ID" value="NZ_CP026606.1"/>
</dbReference>
<dbReference type="EMBL" id="JACDUP010000001">
    <property type="protein sequence ID" value="MBA2868645.1"/>
    <property type="molecule type" value="Genomic_DNA"/>
</dbReference>